<accession>A0A2I2MIN7</accession>
<dbReference type="AlphaFoldDB" id="A0A2I2MIN7"/>
<evidence type="ECO:0000256" key="1">
    <source>
        <dbReference type="SAM" id="Phobius"/>
    </source>
</evidence>
<protein>
    <recommendedName>
        <fullName evidence="3">HEPN domain-containing protein</fullName>
    </recommendedName>
</protein>
<feature type="transmembrane region" description="Helical" evidence="1">
    <location>
        <begin position="27"/>
        <end position="50"/>
    </location>
</feature>
<dbReference type="Gene3D" id="1.20.120.330">
    <property type="entry name" value="Nucleotidyltransferases domain 2"/>
    <property type="match status" value="1"/>
</dbReference>
<evidence type="ECO:0000313" key="2">
    <source>
        <dbReference type="EMBL" id="SOU93559.1"/>
    </source>
</evidence>
<proteinExistence type="predicted"/>
<reference evidence="2" key="1">
    <citation type="submission" date="2017-12" db="EMBL/GenBank/DDBJ databases">
        <authorList>
            <consortium name="SysMetEx"/>
        </authorList>
    </citation>
    <scope>NUCLEOTIDE SEQUENCE</scope>
    <source>
        <strain evidence="2">Pb_238</strain>
    </source>
</reference>
<sequence length="118" mass="13772">MPNSTDHLRYAEKHESFSNYLITQNIYLGWAITGLFYAAIHYIEAFLATVNIHSSQHRTRDSIIAENENLREVFLDFQELKNDSTQARYYGSEFTSDIVQERLENLQSLKSHILSLTK</sequence>
<keyword evidence="1" id="KW-0812">Transmembrane</keyword>
<keyword evidence="1" id="KW-0472">Membrane</keyword>
<organism evidence="2">
    <name type="scientific">Leptospirillum ferriphilum</name>
    <dbReference type="NCBI Taxonomy" id="178606"/>
    <lineage>
        <taxon>Bacteria</taxon>
        <taxon>Pseudomonadati</taxon>
        <taxon>Nitrospirota</taxon>
        <taxon>Nitrospiria</taxon>
        <taxon>Nitrospirales</taxon>
        <taxon>Nitrospiraceae</taxon>
        <taxon>Leptospirillum</taxon>
    </lineage>
</organism>
<name>A0A2I2MIN7_9BACT</name>
<gene>
    <name evidence="2" type="ORF">LFTS_02213</name>
</gene>
<keyword evidence="1" id="KW-1133">Transmembrane helix</keyword>
<dbReference type="EMBL" id="LT966316">
    <property type="protein sequence ID" value="SOU93559.1"/>
    <property type="molecule type" value="Genomic_DNA"/>
</dbReference>
<evidence type="ECO:0008006" key="3">
    <source>
        <dbReference type="Google" id="ProtNLM"/>
    </source>
</evidence>